<comment type="caution">
    <text evidence="1">The sequence shown here is derived from an EMBL/GenBank/DDBJ whole genome shotgun (WGS) entry which is preliminary data.</text>
</comment>
<evidence type="ECO:0000313" key="2">
    <source>
        <dbReference type="Proteomes" id="UP001163321"/>
    </source>
</evidence>
<reference evidence="1 2" key="1">
    <citation type="journal article" date="2022" name="bioRxiv">
        <title>The genome of the oomycete Peronosclerospora sorghi, a cosmopolitan pathogen of maize and sorghum, is inflated with dispersed pseudogenes.</title>
        <authorList>
            <person name="Fletcher K."/>
            <person name="Martin F."/>
            <person name="Isakeit T."/>
            <person name="Cavanaugh K."/>
            <person name="Magill C."/>
            <person name="Michelmore R."/>
        </authorList>
    </citation>
    <scope>NUCLEOTIDE SEQUENCE [LARGE SCALE GENOMIC DNA]</scope>
    <source>
        <strain evidence="1">P6</strain>
    </source>
</reference>
<accession>A0ACC0WMA8</accession>
<sequence length="87" mass="10229">MSPDGHRKVMYGRRDRARKVPAVILKRQHLVISWKGEQDEQLPLTLCLQSIMWHWNVRCVPARIGLLMVMYLSGTITKFRLFNNHAD</sequence>
<keyword evidence="2" id="KW-1185">Reference proteome</keyword>
<organism evidence="1 2">
    <name type="scientific">Peronosclerospora sorghi</name>
    <dbReference type="NCBI Taxonomy" id="230839"/>
    <lineage>
        <taxon>Eukaryota</taxon>
        <taxon>Sar</taxon>
        <taxon>Stramenopiles</taxon>
        <taxon>Oomycota</taxon>
        <taxon>Peronosporomycetes</taxon>
        <taxon>Peronosporales</taxon>
        <taxon>Peronosporaceae</taxon>
        <taxon>Peronosclerospora</taxon>
    </lineage>
</organism>
<dbReference type="Proteomes" id="UP001163321">
    <property type="component" value="Chromosome 10"/>
</dbReference>
<gene>
    <name evidence="1" type="ORF">PsorP6_015940</name>
</gene>
<name>A0ACC0WMA8_9STRA</name>
<evidence type="ECO:0000313" key="1">
    <source>
        <dbReference type="EMBL" id="KAI9919989.1"/>
    </source>
</evidence>
<dbReference type="EMBL" id="CM047589">
    <property type="protein sequence ID" value="KAI9919989.1"/>
    <property type="molecule type" value="Genomic_DNA"/>
</dbReference>
<proteinExistence type="predicted"/>
<protein>
    <submittedName>
        <fullName evidence="1">Uncharacterized protein</fullName>
    </submittedName>
</protein>